<sequence length="45" mass="5305">MLEMMKALFILVFTIWIVSTAVQWGFSNRSIGTVLSDQWHYRISK</sequence>
<accession>A0A0F9JHR1</accession>
<name>A0A0F9JHR1_9ZZZZ</name>
<evidence type="ECO:0000313" key="1">
    <source>
        <dbReference type="EMBL" id="KKM69409.1"/>
    </source>
</evidence>
<dbReference type="EMBL" id="LAZR01009997">
    <property type="protein sequence ID" value="KKM69409.1"/>
    <property type="molecule type" value="Genomic_DNA"/>
</dbReference>
<gene>
    <name evidence="1" type="ORF">LCGC14_1451120</name>
</gene>
<comment type="caution">
    <text evidence="1">The sequence shown here is derived from an EMBL/GenBank/DDBJ whole genome shotgun (WGS) entry which is preliminary data.</text>
</comment>
<organism evidence="1">
    <name type="scientific">marine sediment metagenome</name>
    <dbReference type="NCBI Taxonomy" id="412755"/>
    <lineage>
        <taxon>unclassified sequences</taxon>
        <taxon>metagenomes</taxon>
        <taxon>ecological metagenomes</taxon>
    </lineage>
</organism>
<reference evidence="1" key="1">
    <citation type="journal article" date="2015" name="Nature">
        <title>Complex archaea that bridge the gap between prokaryotes and eukaryotes.</title>
        <authorList>
            <person name="Spang A."/>
            <person name="Saw J.H."/>
            <person name="Jorgensen S.L."/>
            <person name="Zaremba-Niedzwiedzka K."/>
            <person name="Martijn J."/>
            <person name="Lind A.E."/>
            <person name="van Eijk R."/>
            <person name="Schleper C."/>
            <person name="Guy L."/>
            <person name="Ettema T.J."/>
        </authorList>
    </citation>
    <scope>NUCLEOTIDE SEQUENCE</scope>
</reference>
<dbReference type="AlphaFoldDB" id="A0A0F9JHR1"/>
<protein>
    <submittedName>
        <fullName evidence="1">Uncharacterized protein</fullName>
    </submittedName>
</protein>
<proteinExistence type="predicted"/>